<accession>K9HPP6</accession>
<proteinExistence type="predicted"/>
<dbReference type="PATRIC" id="fig|1238182.3.peg.1055"/>
<keyword evidence="3" id="KW-1185">Reference proteome</keyword>
<feature type="region of interest" description="Disordered" evidence="1">
    <location>
        <begin position="81"/>
        <end position="100"/>
    </location>
</feature>
<dbReference type="AlphaFoldDB" id="K9HPP6"/>
<dbReference type="Proteomes" id="UP000009881">
    <property type="component" value="Unassembled WGS sequence"/>
</dbReference>
<gene>
    <name evidence="2" type="ORF">C882_3307</name>
</gene>
<sequence length="227" mass="24017">MDARRRHRQAGRTNTHTTVLVLIVGLLMVAVAWSGRDLYRAVQAFMTRQDIESVRSMVLRYHHRWNALPGDDPRAAARWGLPPPLTPADDGASRDTTGNGRIDGPVLALVDVRTEGHMAWRHLEAGGSGWDGAWGRVGFARAPVNRYGGLMALATGAFGLEGAALCLTSVPAEAARALDARLDDGAAETGRVRGGTPDANGTLRRAGLPLEEDRAAVLCAGVAPSGG</sequence>
<reference evidence="2 3" key="1">
    <citation type="journal article" date="2013" name="Genome Announc.">
        <title>Draft Genome Sequence of an Alphaproteobacterium, Caenispirillum salinarum AK4(T), Isolated from a Solar Saltern.</title>
        <authorList>
            <person name="Khatri I."/>
            <person name="Singh A."/>
            <person name="Korpole S."/>
            <person name="Pinnaka A.K."/>
            <person name="Subramanian S."/>
        </authorList>
    </citation>
    <scope>NUCLEOTIDE SEQUENCE [LARGE SCALE GENOMIC DNA]</scope>
    <source>
        <strain evidence="2 3">AK4</strain>
    </source>
</reference>
<organism evidence="2 3">
    <name type="scientific">Caenispirillum salinarum AK4</name>
    <dbReference type="NCBI Taxonomy" id="1238182"/>
    <lineage>
        <taxon>Bacteria</taxon>
        <taxon>Pseudomonadati</taxon>
        <taxon>Pseudomonadota</taxon>
        <taxon>Alphaproteobacteria</taxon>
        <taxon>Rhodospirillales</taxon>
        <taxon>Novispirillaceae</taxon>
        <taxon>Caenispirillum</taxon>
    </lineage>
</organism>
<evidence type="ECO:0000313" key="2">
    <source>
        <dbReference type="EMBL" id="EKV32243.1"/>
    </source>
</evidence>
<comment type="caution">
    <text evidence="2">The sequence shown here is derived from an EMBL/GenBank/DDBJ whole genome shotgun (WGS) entry which is preliminary data.</text>
</comment>
<dbReference type="eggNOG" id="COG4968">
    <property type="taxonomic scope" value="Bacteria"/>
</dbReference>
<dbReference type="EMBL" id="ANHY01000004">
    <property type="protein sequence ID" value="EKV32243.1"/>
    <property type="molecule type" value="Genomic_DNA"/>
</dbReference>
<name>K9HPP6_9PROT</name>
<evidence type="ECO:0000313" key="3">
    <source>
        <dbReference type="Proteomes" id="UP000009881"/>
    </source>
</evidence>
<dbReference type="RefSeq" id="WP_009539504.1">
    <property type="nucleotide sequence ID" value="NZ_ANHY01000004.1"/>
</dbReference>
<protein>
    <submittedName>
        <fullName evidence="2">Uncharacterized protein</fullName>
    </submittedName>
</protein>
<dbReference type="OrthoDB" id="9795524at2"/>
<dbReference type="STRING" id="1238182.C882_3307"/>
<evidence type="ECO:0000256" key="1">
    <source>
        <dbReference type="SAM" id="MobiDB-lite"/>
    </source>
</evidence>